<dbReference type="EMBL" id="JAAAUY010000978">
    <property type="protein sequence ID" value="KAF9325099.1"/>
    <property type="molecule type" value="Genomic_DNA"/>
</dbReference>
<feature type="compositionally biased region" description="Basic residues" evidence="1">
    <location>
        <begin position="75"/>
        <end position="87"/>
    </location>
</feature>
<name>A0A9P5VHZ8_9FUNG</name>
<dbReference type="Proteomes" id="UP000696485">
    <property type="component" value="Unassembled WGS sequence"/>
</dbReference>
<dbReference type="AlphaFoldDB" id="A0A9P5VHZ8"/>
<sequence length="318" mass="35521">MPLQKCEDNAQAPNSDDDFVQGQRVHTMRIRRDREKRKAAEALQNKENDRPRLTEDEEEEEKEEEGYVSTFTAPRSKRILRASRQNKRSLLNDDEDDDDDQGSNTSIATTTTASLSRREVPWSLFANKDSVLVLGDWNEEDGEYVQDDDEDFWWDKSCGNTDSSEDEYADEIDTGGTRVHPVPVMRQIYESNQYGEMLSRAAQFGKPYLALGDQERQNANTIKRPCTMDSSSSASNPQGFSHNLAALRTTCDIPGTSRERAISGNTIRNNVGSIPGRSSASSLRGFTTATNNICREMKRPRRGLCGSSGSGEKAASAE</sequence>
<gene>
    <name evidence="2" type="ORF">BG006_011393</name>
</gene>
<feature type="region of interest" description="Disordered" evidence="1">
    <location>
        <begin position="297"/>
        <end position="318"/>
    </location>
</feature>
<evidence type="ECO:0000313" key="3">
    <source>
        <dbReference type="Proteomes" id="UP000696485"/>
    </source>
</evidence>
<evidence type="ECO:0000313" key="2">
    <source>
        <dbReference type="EMBL" id="KAF9325099.1"/>
    </source>
</evidence>
<organism evidence="2 3">
    <name type="scientific">Podila minutissima</name>
    <dbReference type="NCBI Taxonomy" id="64525"/>
    <lineage>
        <taxon>Eukaryota</taxon>
        <taxon>Fungi</taxon>
        <taxon>Fungi incertae sedis</taxon>
        <taxon>Mucoromycota</taxon>
        <taxon>Mortierellomycotina</taxon>
        <taxon>Mortierellomycetes</taxon>
        <taxon>Mortierellales</taxon>
        <taxon>Mortierellaceae</taxon>
        <taxon>Podila</taxon>
    </lineage>
</organism>
<accession>A0A9P5VHZ8</accession>
<proteinExistence type="predicted"/>
<comment type="caution">
    <text evidence="2">The sequence shown here is derived from an EMBL/GenBank/DDBJ whole genome shotgun (WGS) entry which is preliminary data.</text>
</comment>
<evidence type="ECO:0000256" key="1">
    <source>
        <dbReference type="SAM" id="MobiDB-lite"/>
    </source>
</evidence>
<reference evidence="2" key="1">
    <citation type="journal article" date="2020" name="Fungal Divers.">
        <title>Resolving the Mortierellaceae phylogeny through synthesis of multi-gene phylogenetics and phylogenomics.</title>
        <authorList>
            <person name="Vandepol N."/>
            <person name="Liber J."/>
            <person name="Desiro A."/>
            <person name="Na H."/>
            <person name="Kennedy M."/>
            <person name="Barry K."/>
            <person name="Grigoriev I.V."/>
            <person name="Miller A.N."/>
            <person name="O'Donnell K."/>
            <person name="Stajich J.E."/>
            <person name="Bonito G."/>
        </authorList>
    </citation>
    <scope>NUCLEOTIDE SEQUENCE</scope>
    <source>
        <strain evidence="2">NVP1</strain>
    </source>
</reference>
<feature type="compositionally biased region" description="Acidic residues" evidence="1">
    <location>
        <begin position="55"/>
        <end position="66"/>
    </location>
</feature>
<feature type="compositionally biased region" description="Basic and acidic residues" evidence="1">
    <location>
        <begin position="30"/>
        <end position="54"/>
    </location>
</feature>
<feature type="compositionally biased region" description="Acidic residues" evidence="1">
    <location>
        <begin position="92"/>
        <end position="101"/>
    </location>
</feature>
<protein>
    <submittedName>
        <fullName evidence="2">Uncharacterized protein</fullName>
    </submittedName>
</protein>
<feature type="region of interest" description="Disordered" evidence="1">
    <location>
        <begin position="1"/>
        <end position="113"/>
    </location>
</feature>
<keyword evidence="3" id="KW-1185">Reference proteome</keyword>